<dbReference type="OrthoDB" id="2884500at2"/>
<name>A0A1E5FZX2_9FIRM</name>
<comment type="caution">
    <text evidence="1">The sequence shown here is derived from an EMBL/GenBank/DDBJ whole genome shotgun (WGS) entry which is preliminary data.</text>
</comment>
<evidence type="ECO:0008006" key="3">
    <source>
        <dbReference type="Google" id="ProtNLM"/>
    </source>
</evidence>
<evidence type="ECO:0000313" key="2">
    <source>
        <dbReference type="Proteomes" id="UP000094296"/>
    </source>
</evidence>
<gene>
    <name evidence="1" type="ORF">BHF68_10390</name>
</gene>
<accession>A0A1E5FZX2</accession>
<dbReference type="STRING" id="766136.BHF68_10390"/>
<organism evidence="1 2">
    <name type="scientific">Desulfuribacillus alkaliarsenatis</name>
    <dbReference type="NCBI Taxonomy" id="766136"/>
    <lineage>
        <taxon>Bacteria</taxon>
        <taxon>Bacillati</taxon>
        <taxon>Bacillota</taxon>
        <taxon>Desulfuribacillia</taxon>
        <taxon>Desulfuribacillales</taxon>
        <taxon>Desulfuribacillaceae</taxon>
        <taxon>Desulfuribacillus</taxon>
    </lineage>
</organism>
<keyword evidence="2" id="KW-1185">Reference proteome</keyword>
<proteinExistence type="predicted"/>
<reference evidence="1 2" key="1">
    <citation type="submission" date="2016-09" db="EMBL/GenBank/DDBJ databases">
        <title>Draft genome sequence for the type strain of Desulfuribacillus alkaliarsenatis AHT28, an obligately anaerobic, sulfidogenic bacterium isolated from Russian soda lake sediments.</title>
        <authorList>
            <person name="Abin C.A."/>
            <person name="Hollibaugh J.T."/>
        </authorList>
    </citation>
    <scope>NUCLEOTIDE SEQUENCE [LARGE SCALE GENOMIC DNA]</scope>
    <source>
        <strain evidence="1 2">AHT28</strain>
    </source>
</reference>
<protein>
    <recommendedName>
        <fullName evidence="3">Lipoprotein</fullName>
    </recommendedName>
</protein>
<sequence>MKKLFQLSLILAIVVIITGCTEEDTYKKYIYKGESEHWTAEFIVEINPYLAEEKADYQFQNAFQYGLSNQQNDNYSSNYFDETTIKTQEKLVLTYKDEEGLSNNRRIKIIIDTPFGSSKLIQGTGYAPKREFVVGGGGSINLKKPYRGNETITVTVDWSDENDVIYSEELILHGYET</sequence>
<evidence type="ECO:0000313" key="1">
    <source>
        <dbReference type="EMBL" id="OEF96131.1"/>
    </source>
</evidence>
<dbReference type="PROSITE" id="PS51257">
    <property type="entry name" value="PROKAR_LIPOPROTEIN"/>
    <property type="match status" value="1"/>
</dbReference>
<dbReference type="EMBL" id="MIJE01000033">
    <property type="protein sequence ID" value="OEF96131.1"/>
    <property type="molecule type" value="Genomic_DNA"/>
</dbReference>
<dbReference type="Proteomes" id="UP000094296">
    <property type="component" value="Unassembled WGS sequence"/>
</dbReference>
<dbReference type="RefSeq" id="WP_069644052.1">
    <property type="nucleotide sequence ID" value="NZ_MIJE01000033.1"/>
</dbReference>
<dbReference type="AlphaFoldDB" id="A0A1E5FZX2"/>